<feature type="non-terminal residue" evidence="1">
    <location>
        <position position="1"/>
    </location>
</feature>
<dbReference type="EMBL" id="BDIP01009755">
    <property type="protein sequence ID" value="GIQ92455.1"/>
    <property type="molecule type" value="Genomic_DNA"/>
</dbReference>
<keyword evidence="2" id="KW-1185">Reference proteome</keyword>
<organism evidence="1 2">
    <name type="scientific">Kipferlia bialata</name>
    <dbReference type="NCBI Taxonomy" id="797122"/>
    <lineage>
        <taxon>Eukaryota</taxon>
        <taxon>Metamonada</taxon>
        <taxon>Carpediemonas-like organisms</taxon>
        <taxon>Kipferlia</taxon>
    </lineage>
</organism>
<feature type="non-terminal residue" evidence="1">
    <location>
        <position position="56"/>
    </location>
</feature>
<evidence type="ECO:0000313" key="1">
    <source>
        <dbReference type="EMBL" id="GIQ92455.1"/>
    </source>
</evidence>
<evidence type="ECO:0000313" key="2">
    <source>
        <dbReference type="Proteomes" id="UP000265618"/>
    </source>
</evidence>
<sequence length="56" mass="6153">HNPSRFTIAEAEKTRIQFQLDAMLNELLDTQKQLSGMLIASGAARAVVTQQRAVIA</sequence>
<comment type="caution">
    <text evidence="1">The sequence shown here is derived from an EMBL/GenBank/DDBJ whole genome shotgun (WGS) entry which is preliminary data.</text>
</comment>
<protein>
    <submittedName>
        <fullName evidence="1">Uncharacterized protein</fullName>
    </submittedName>
</protein>
<gene>
    <name evidence="1" type="ORF">KIPB_016236</name>
</gene>
<name>A0A9K3DDU4_9EUKA</name>
<dbReference type="AlphaFoldDB" id="A0A9K3DDU4"/>
<reference evidence="1 2" key="1">
    <citation type="journal article" date="2018" name="PLoS ONE">
        <title>The draft genome of Kipferlia bialata reveals reductive genome evolution in fornicate parasites.</title>
        <authorList>
            <person name="Tanifuji G."/>
            <person name="Takabayashi S."/>
            <person name="Kume K."/>
            <person name="Takagi M."/>
            <person name="Nakayama T."/>
            <person name="Kamikawa R."/>
            <person name="Inagaki Y."/>
            <person name="Hashimoto T."/>
        </authorList>
    </citation>
    <scope>NUCLEOTIDE SEQUENCE [LARGE SCALE GENOMIC DNA]</scope>
    <source>
        <strain evidence="1">NY0173</strain>
    </source>
</reference>
<proteinExistence type="predicted"/>
<accession>A0A9K3DDU4</accession>
<dbReference type="Proteomes" id="UP000265618">
    <property type="component" value="Unassembled WGS sequence"/>
</dbReference>